<protein>
    <recommendedName>
        <fullName evidence="2">Transglutaminase-like domain-containing protein</fullName>
    </recommendedName>
</protein>
<dbReference type="Pfam" id="PF01841">
    <property type="entry name" value="Transglut_core"/>
    <property type="match status" value="1"/>
</dbReference>
<sequence>MKRWKRGIALLAIVAMMMQVLPINVWAEPVADEVTDKTGYLPAGLMEVTLTEEDVADAISLEDQEYRAKTYSASGTDYSSSYYYNQLSYEKRTLYNSMQYECEQYLDTQEDAVVDGSSYARTDYIECTGMSTDDLWEVVWIFTLSNPQYYFVRGTSAFRGYQGSKLYVALAIYPDYQKGYVRAKYTAQFNAKVNNWINEINAESSDYFKIKKAHDIVCANIVYDNDSSNQEKHQSSGTAVLTGNSVCAGYAQLFSLLCNAAGISAICVTSPYHEWNEVKLDNNWYVVDCTWDDSDSDNSWYYNYFCKSDATINEGYHEVESYLSAYRPACNSDYIGKISSYNGNTFYREVDGNIRCYDRNGALVTNKFIFDGSYTYYMQADGTPMKDRLTYHPDGVHIIYFDTDGHEVFSNFQYCPSVGYTCYFDSQGYIYKDQITFVGDKVYYLNANGKMENSGWFRFANGMDYGYANTDGTLKADGFSYDPWGRIVFYHWNGMVARGLITDGVYYYSMDMTDGHYLGSFQ</sequence>
<proteinExistence type="predicted"/>
<evidence type="ECO:0000256" key="1">
    <source>
        <dbReference type="SAM" id="SignalP"/>
    </source>
</evidence>
<organism evidence="3 4">
    <name type="scientific">Roseburia amylophila</name>
    <dbReference type="NCBI Taxonomy" id="2981794"/>
    <lineage>
        <taxon>Bacteria</taxon>
        <taxon>Bacillati</taxon>
        <taxon>Bacillota</taxon>
        <taxon>Clostridia</taxon>
        <taxon>Lachnospirales</taxon>
        <taxon>Lachnospiraceae</taxon>
        <taxon>Roseburia</taxon>
    </lineage>
</organism>
<dbReference type="Gene3D" id="2.10.270.10">
    <property type="entry name" value="Cholin Binding"/>
    <property type="match status" value="1"/>
</dbReference>
<dbReference type="SUPFAM" id="SSF54001">
    <property type="entry name" value="Cysteine proteinases"/>
    <property type="match status" value="1"/>
</dbReference>
<comment type="caution">
    <text evidence="3">The sequence shown here is derived from an EMBL/GenBank/DDBJ whole genome shotgun (WGS) entry which is preliminary data.</text>
</comment>
<keyword evidence="1" id="KW-0732">Signal</keyword>
<gene>
    <name evidence="3" type="ORF">LKD47_10630</name>
</gene>
<reference evidence="3" key="1">
    <citation type="submission" date="2021-10" db="EMBL/GenBank/DDBJ databases">
        <title>Anaerobic single-cell dispensing facilitates the cultivation of human gut bacteria.</title>
        <authorList>
            <person name="Afrizal A."/>
        </authorList>
    </citation>
    <scope>NUCLEOTIDE SEQUENCE</scope>
    <source>
        <strain evidence="3">CLA-AA-H204</strain>
    </source>
</reference>
<dbReference type="PANTHER" id="PTHR46333">
    <property type="entry name" value="CYTOKINESIS PROTEIN 3"/>
    <property type="match status" value="1"/>
</dbReference>
<feature type="chain" id="PRO_5043800844" description="Transglutaminase-like domain-containing protein" evidence="1">
    <location>
        <begin position="28"/>
        <end position="522"/>
    </location>
</feature>
<dbReference type="InterPro" id="IPR038765">
    <property type="entry name" value="Papain-like_cys_pep_sf"/>
</dbReference>
<dbReference type="GO" id="GO:0005737">
    <property type="term" value="C:cytoplasm"/>
    <property type="evidence" value="ECO:0007669"/>
    <property type="project" value="TreeGrafter"/>
</dbReference>
<dbReference type="InterPro" id="IPR002931">
    <property type="entry name" value="Transglutaminase-like"/>
</dbReference>
<name>A0AAW4WIT1_9FIRM</name>
<dbReference type="Gene3D" id="3.10.620.30">
    <property type="match status" value="1"/>
</dbReference>
<evidence type="ECO:0000313" key="4">
    <source>
        <dbReference type="Proteomes" id="UP001198893"/>
    </source>
</evidence>
<evidence type="ECO:0000259" key="2">
    <source>
        <dbReference type="SMART" id="SM00460"/>
    </source>
</evidence>
<feature type="domain" description="Transglutaminase-like" evidence="2">
    <location>
        <begin position="239"/>
        <end position="291"/>
    </location>
</feature>
<dbReference type="SUPFAM" id="SSF69360">
    <property type="entry name" value="Cell wall binding repeat"/>
    <property type="match status" value="1"/>
</dbReference>
<dbReference type="RefSeq" id="WP_227710440.1">
    <property type="nucleotide sequence ID" value="NZ_JAJEQW010000011.1"/>
</dbReference>
<feature type="signal peptide" evidence="1">
    <location>
        <begin position="1"/>
        <end position="27"/>
    </location>
</feature>
<dbReference type="AlphaFoldDB" id="A0AAW4WIT1"/>
<dbReference type="Proteomes" id="UP001198893">
    <property type="component" value="Unassembled WGS sequence"/>
</dbReference>
<evidence type="ECO:0000313" key="3">
    <source>
        <dbReference type="EMBL" id="MCC2242752.1"/>
    </source>
</evidence>
<dbReference type="SMART" id="SM00460">
    <property type="entry name" value="TGc"/>
    <property type="match status" value="1"/>
</dbReference>
<dbReference type="InterPro" id="IPR052557">
    <property type="entry name" value="CAP/Cytokinesis_protein"/>
</dbReference>
<dbReference type="PANTHER" id="PTHR46333:SF2">
    <property type="entry name" value="CYTOKINESIS PROTEIN 3"/>
    <property type="match status" value="1"/>
</dbReference>
<accession>A0AAW4WIT1</accession>
<dbReference type="EMBL" id="JAJEQW010000011">
    <property type="protein sequence ID" value="MCC2242752.1"/>
    <property type="molecule type" value="Genomic_DNA"/>
</dbReference>